<dbReference type="Gene3D" id="4.10.280.10">
    <property type="entry name" value="Helix-loop-helix DNA-binding domain"/>
    <property type="match status" value="1"/>
</dbReference>
<dbReference type="EMBL" id="MZGV01000132">
    <property type="protein sequence ID" value="OPJ54675.1"/>
    <property type="molecule type" value="Genomic_DNA"/>
</dbReference>
<name>A0A1V4I503_9CLOT</name>
<dbReference type="Pfam" id="PF09388">
    <property type="entry name" value="SpoOE-like"/>
    <property type="match status" value="1"/>
</dbReference>
<comment type="caution">
    <text evidence="1">The sequence shown here is derived from an EMBL/GenBank/DDBJ whole genome shotgun (WGS) entry which is preliminary data.</text>
</comment>
<accession>A0A1V4I503</accession>
<evidence type="ECO:0008006" key="3">
    <source>
        <dbReference type="Google" id="ProtNLM"/>
    </source>
</evidence>
<reference evidence="1 2" key="1">
    <citation type="submission" date="2017-03" db="EMBL/GenBank/DDBJ databases">
        <title>Genome sequence of Clostridium oryzae DSM 28571.</title>
        <authorList>
            <person name="Poehlein A."/>
            <person name="Daniel R."/>
        </authorList>
    </citation>
    <scope>NUCLEOTIDE SEQUENCE [LARGE SCALE GENOMIC DNA]</scope>
    <source>
        <strain evidence="1 2">DSM 28571</strain>
    </source>
</reference>
<dbReference type="InterPro" id="IPR037208">
    <property type="entry name" value="Spo0E-like_sf"/>
</dbReference>
<proteinExistence type="predicted"/>
<dbReference type="InterPro" id="IPR018540">
    <property type="entry name" value="Spo0E-like"/>
</dbReference>
<dbReference type="Proteomes" id="UP000190080">
    <property type="component" value="Unassembled WGS sequence"/>
</dbReference>
<dbReference type="GO" id="GO:0043937">
    <property type="term" value="P:regulation of sporulation"/>
    <property type="evidence" value="ECO:0007669"/>
    <property type="project" value="InterPro"/>
</dbReference>
<gene>
    <name evidence="1" type="ORF">CLORY_45220</name>
</gene>
<dbReference type="InterPro" id="IPR036638">
    <property type="entry name" value="HLH_DNA-bd_sf"/>
</dbReference>
<evidence type="ECO:0000313" key="1">
    <source>
        <dbReference type="EMBL" id="OPJ54675.1"/>
    </source>
</evidence>
<dbReference type="AlphaFoldDB" id="A0A1V4I503"/>
<dbReference type="SUPFAM" id="SSF140500">
    <property type="entry name" value="BAS1536-like"/>
    <property type="match status" value="1"/>
</dbReference>
<sequence length="68" mass="8098">MSKNILCCKNMKRHNLDCLIENLRDILNDICVTIDDVENDNEKLIVSRCLDELIVEYMKQNRKEKMLN</sequence>
<dbReference type="OrthoDB" id="9805474at2"/>
<organism evidence="1 2">
    <name type="scientific">Clostridium oryzae</name>
    <dbReference type="NCBI Taxonomy" id="1450648"/>
    <lineage>
        <taxon>Bacteria</taxon>
        <taxon>Bacillati</taxon>
        <taxon>Bacillota</taxon>
        <taxon>Clostridia</taxon>
        <taxon>Eubacteriales</taxon>
        <taxon>Clostridiaceae</taxon>
        <taxon>Clostridium</taxon>
    </lineage>
</organism>
<evidence type="ECO:0000313" key="2">
    <source>
        <dbReference type="Proteomes" id="UP000190080"/>
    </source>
</evidence>
<dbReference type="GO" id="GO:0046983">
    <property type="term" value="F:protein dimerization activity"/>
    <property type="evidence" value="ECO:0007669"/>
    <property type="project" value="InterPro"/>
</dbReference>
<keyword evidence="2" id="KW-1185">Reference proteome</keyword>
<protein>
    <recommendedName>
        <fullName evidence="3">Spo0E like sporulation regulatory protein</fullName>
    </recommendedName>
</protein>